<dbReference type="GO" id="GO:0046872">
    <property type="term" value="F:metal ion binding"/>
    <property type="evidence" value="ECO:0007669"/>
    <property type="project" value="UniProtKB-KW"/>
</dbReference>
<dbReference type="InterPro" id="IPR043519">
    <property type="entry name" value="NT_sf"/>
</dbReference>
<evidence type="ECO:0000259" key="8">
    <source>
        <dbReference type="Pfam" id="PF22600"/>
    </source>
</evidence>
<dbReference type="SUPFAM" id="SSF81631">
    <property type="entry name" value="PAP/OAS1 substrate-binding domain"/>
    <property type="match status" value="1"/>
</dbReference>
<proteinExistence type="inferred from homology"/>
<organism evidence="9 10">
    <name type="scientific">Vitis vinifera</name>
    <name type="common">Grape</name>
    <dbReference type="NCBI Taxonomy" id="29760"/>
    <lineage>
        <taxon>Eukaryota</taxon>
        <taxon>Viridiplantae</taxon>
        <taxon>Streptophyta</taxon>
        <taxon>Embryophyta</taxon>
        <taxon>Tracheophyta</taxon>
        <taxon>Spermatophyta</taxon>
        <taxon>Magnoliopsida</taxon>
        <taxon>eudicotyledons</taxon>
        <taxon>Gunneridae</taxon>
        <taxon>Pentapetalae</taxon>
        <taxon>rosids</taxon>
        <taxon>Vitales</taxon>
        <taxon>Vitaceae</taxon>
        <taxon>Viteae</taxon>
        <taxon>Vitis</taxon>
    </lineage>
</organism>
<comment type="cofactor">
    <cofactor evidence="1">
        <name>Mn(2+)</name>
        <dbReference type="ChEBI" id="CHEBI:29035"/>
    </cofactor>
</comment>
<keyword evidence="4" id="KW-0808">Transferase</keyword>
<keyword evidence="5" id="KW-0479">Metal-binding</keyword>
<dbReference type="GO" id="GO:0016070">
    <property type="term" value="P:RNA metabolic process"/>
    <property type="evidence" value="ECO:0007669"/>
    <property type="project" value="UniProtKB-ARBA"/>
</dbReference>
<dbReference type="Proteomes" id="UP000288805">
    <property type="component" value="Unassembled WGS sequence"/>
</dbReference>
<dbReference type="Gene3D" id="1.10.1410.10">
    <property type="match status" value="1"/>
</dbReference>
<dbReference type="Pfam" id="PF22600">
    <property type="entry name" value="MTPAP-like_central"/>
    <property type="match status" value="1"/>
</dbReference>
<gene>
    <name evidence="9" type="primary">PAPD5_1</name>
    <name evidence="9" type="ORF">CK203_052537</name>
</gene>
<dbReference type="CDD" id="cd05402">
    <property type="entry name" value="NT_PAP_TUTase"/>
    <property type="match status" value="1"/>
</dbReference>
<protein>
    <recommendedName>
        <fullName evidence="3">polynucleotide adenylyltransferase</fullName>
        <ecNumber evidence="3">2.7.7.19</ecNumber>
    </recommendedName>
</protein>
<dbReference type="InterPro" id="IPR045862">
    <property type="entry name" value="Trf4-like"/>
</dbReference>
<dbReference type="AlphaFoldDB" id="A0A438GIA6"/>
<evidence type="ECO:0000256" key="2">
    <source>
        <dbReference type="ARBA" id="ARBA00008593"/>
    </source>
</evidence>
<evidence type="ECO:0000256" key="7">
    <source>
        <dbReference type="SAM" id="MobiDB-lite"/>
    </source>
</evidence>
<feature type="region of interest" description="Disordered" evidence="7">
    <location>
        <begin position="67"/>
        <end position="88"/>
    </location>
</feature>
<dbReference type="GO" id="GO:1990817">
    <property type="term" value="F:poly(A) RNA polymerase activity"/>
    <property type="evidence" value="ECO:0007669"/>
    <property type="project" value="UniProtKB-EC"/>
</dbReference>
<evidence type="ECO:0000256" key="6">
    <source>
        <dbReference type="ARBA" id="ARBA00022842"/>
    </source>
</evidence>
<feature type="region of interest" description="Disordered" evidence="7">
    <location>
        <begin position="1"/>
        <end position="31"/>
    </location>
</feature>
<name>A0A438GIA6_VITVI</name>
<comment type="similarity">
    <text evidence="2">Belongs to the DNA polymerase type-B-like family.</text>
</comment>
<dbReference type="EC" id="2.7.7.19" evidence="3"/>
<feature type="domain" description="Poly(A) RNA polymerase mitochondrial-like central palm" evidence="8">
    <location>
        <begin position="134"/>
        <end position="216"/>
    </location>
</feature>
<feature type="compositionally biased region" description="Pro residues" evidence="7">
    <location>
        <begin position="14"/>
        <end position="26"/>
    </location>
</feature>
<evidence type="ECO:0000313" key="9">
    <source>
        <dbReference type="EMBL" id="RVW71953.1"/>
    </source>
</evidence>
<dbReference type="InterPro" id="IPR054708">
    <property type="entry name" value="MTPAP-like_central"/>
</dbReference>
<evidence type="ECO:0000256" key="3">
    <source>
        <dbReference type="ARBA" id="ARBA00012388"/>
    </source>
</evidence>
<dbReference type="Gene3D" id="3.30.460.10">
    <property type="entry name" value="Beta Polymerase, domain 2"/>
    <property type="match status" value="1"/>
</dbReference>
<dbReference type="FunFam" id="3.30.460.10:FF:000006">
    <property type="entry name" value="non-canonical poly(A) RNA polymerase PAPD5"/>
    <property type="match status" value="1"/>
</dbReference>
<keyword evidence="6" id="KW-0460">Magnesium</keyword>
<comment type="caution">
    <text evidence="9">The sequence shown here is derived from an EMBL/GenBank/DDBJ whole genome shotgun (WGS) entry which is preliminary data.</text>
</comment>
<feature type="region of interest" description="Disordered" evidence="7">
    <location>
        <begin position="456"/>
        <end position="511"/>
    </location>
</feature>
<dbReference type="EMBL" id="QGNW01000426">
    <property type="protein sequence ID" value="RVW71953.1"/>
    <property type="molecule type" value="Genomic_DNA"/>
</dbReference>
<feature type="compositionally biased region" description="Basic residues" evidence="7">
    <location>
        <begin position="502"/>
        <end position="511"/>
    </location>
</feature>
<evidence type="ECO:0000256" key="5">
    <source>
        <dbReference type="ARBA" id="ARBA00022723"/>
    </source>
</evidence>
<dbReference type="PANTHER" id="PTHR23092:SF15">
    <property type="entry name" value="INACTIVE NON-CANONICAL POLY(A) RNA POLYMERASE PROTEIN TRF4-2-RELATED"/>
    <property type="match status" value="1"/>
</dbReference>
<accession>A0A438GIA6</accession>
<dbReference type="SUPFAM" id="SSF81301">
    <property type="entry name" value="Nucleotidyltransferase"/>
    <property type="match status" value="1"/>
</dbReference>
<evidence type="ECO:0000256" key="1">
    <source>
        <dbReference type="ARBA" id="ARBA00001936"/>
    </source>
</evidence>
<evidence type="ECO:0000256" key="4">
    <source>
        <dbReference type="ARBA" id="ARBA00022679"/>
    </source>
</evidence>
<sequence>METASYFYETLSPLSPPPSDRSPPPSDESQPYYVYRNQISLSSLSYPSPETAAPDYFSLDARADVEEPSPARFRTPPPASEEEAPAVESGWFRGNSRLRSPMLKLHKEILDFSDFLSPTPEEQSARNAAIESVFNVEVFGSFKTGLYLPTSDIDVVILGSDIKTPQIGLYALSRALSQKGIAKKIQVIAKARVPIIKFVEKRSSVAFDISFDVENGPKAAEYIQDAISKWPPLRPLCLILKVFLQQRELNEVYSGGIGSYALLAMLIAMLQNLQEWNASVEHNLGVLLLIHTNALGCFLEVGNGYCFPDASFHLDITRKIKSYAVEGDRMSITSTFLPSCYFGDRFVNKGQKFLISIEDPQLPGNDIGKNSFNYFQIRSAFSMAFSTLTNARTILGLDPNRSILGTIIRPDPILLERKGGSNGTMTFDHLLPGAGEPLSPQTGGQELLCNWQVEDAEEEPLPRSNPIAGDGSANSSGKKRKASKERLRNKVKEHADMEKDKSKKKRRWKHQ</sequence>
<reference evidence="9 10" key="1">
    <citation type="journal article" date="2018" name="PLoS Genet.">
        <title>Population sequencing reveals clonal diversity and ancestral inbreeding in the grapevine cultivar Chardonnay.</title>
        <authorList>
            <person name="Roach M.J."/>
            <person name="Johnson D.L."/>
            <person name="Bohlmann J."/>
            <person name="van Vuuren H.J."/>
            <person name="Jones S.J."/>
            <person name="Pretorius I.S."/>
            <person name="Schmidt S.A."/>
            <person name="Borneman A.R."/>
        </authorList>
    </citation>
    <scope>NUCLEOTIDE SEQUENCE [LARGE SCALE GENOMIC DNA]</scope>
    <source>
        <strain evidence="10">cv. Chardonnay</strain>
        <tissue evidence="9">Leaf</tissue>
    </source>
</reference>
<dbReference type="PANTHER" id="PTHR23092">
    <property type="entry name" value="POLY(A) RNA POLYMERASE"/>
    <property type="match status" value="1"/>
</dbReference>
<feature type="compositionally biased region" description="Basic and acidic residues" evidence="7">
    <location>
        <begin position="484"/>
        <end position="501"/>
    </location>
</feature>
<evidence type="ECO:0000313" key="10">
    <source>
        <dbReference type="Proteomes" id="UP000288805"/>
    </source>
</evidence>